<evidence type="ECO:0000313" key="1">
    <source>
        <dbReference type="EMBL" id="KAA4538427.1"/>
    </source>
</evidence>
<evidence type="ECO:0000313" key="2">
    <source>
        <dbReference type="Proteomes" id="UP000478493"/>
    </source>
</evidence>
<dbReference type="PROSITE" id="PS51257">
    <property type="entry name" value="PROKAR_LIPOPROTEIN"/>
    <property type="match status" value="1"/>
</dbReference>
<gene>
    <name evidence="1" type="ORF">F3B85_09310</name>
</gene>
<sequence>MKKIILLVCAITALCSCGGSGNQNEKKVREVVEAKLKTEMNDWSSYEFVSAEAIDTIKYIDNINYRKEYFQKSIENNKGASNYGLDYSSSITKDSIILIGIDSIQNAMGDKVNEDVAYLYKYKFRGKNKLGAVILDEYLIYISPNWEIIQMTNDPKKLYNNPGDFPGYVDLVKKNM</sequence>
<dbReference type="EMBL" id="VWGP01000005">
    <property type="protein sequence ID" value="KAA4538427.1"/>
    <property type="molecule type" value="Genomic_DNA"/>
</dbReference>
<dbReference type="AlphaFoldDB" id="A0A5M5M6L0"/>
<reference evidence="1 2" key="1">
    <citation type="journal article" date="2019" name="Nat. Med.">
        <title>A library of human gut bacterial isolates paired with longitudinal multiomics data enables mechanistic microbiome research.</title>
        <authorList>
            <person name="Poyet M."/>
            <person name="Groussin M."/>
            <person name="Gibbons S.M."/>
            <person name="Avila-Pacheco J."/>
            <person name="Jiang X."/>
            <person name="Kearney S.M."/>
            <person name="Perrotta A.R."/>
            <person name="Berdy B."/>
            <person name="Zhao S."/>
            <person name="Lieberman T.D."/>
            <person name="Swanson P.K."/>
            <person name="Smith M."/>
            <person name="Roesemann S."/>
            <person name="Alexander J.E."/>
            <person name="Rich S.A."/>
            <person name="Livny J."/>
            <person name="Vlamakis H."/>
            <person name="Clish C."/>
            <person name="Bullock K."/>
            <person name="Deik A."/>
            <person name="Scott J."/>
            <person name="Pierce K.A."/>
            <person name="Xavier R.J."/>
            <person name="Alm E.J."/>
        </authorList>
    </citation>
    <scope>NUCLEOTIDE SEQUENCE [LARGE SCALE GENOMIC DNA]</scope>
    <source>
        <strain evidence="1 2">BIOML-A41</strain>
    </source>
</reference>
<dbReference type="RefSeq" id="WP_090616364.1">
    <property type="nucleotide sequence ID" value="NZ_JADMOX010000151.1"/>
</dbReference>
<proteinExistence type="predicted"/>
<organism evidence="1 2">
    <name type="scientific">Bacteroides ovatus</name>
    <dbReference type="NCBI Taxonomy" id="28116"/>
    <lineage>
        <taxon>Bacteria</taxon>
        <taxon>Pseudomonadati</taxon>
        <taxon>Bacteroidota</taxon>
        <taxon>Bacteroidia</taxon>
        <taxon>Bacteroidales</taxon>
        <taxon>Bacteroidaceae</taxon>
        <taxon>Bacteroides</taxon>
    </lineage>
</organism>
<protein>
    <submittedName>
        <fullName evidence="1">Uncharacterized protein</fullName>
    </submittedName>
</protein>
<comment type="caution">
    <text evidence="1">The sequence shown here is derived from an EMBL/GenBank/DDBJ whole genome shotgun (WGS) entry which is preliminary data.</text>
</comment>
<dbReference type="Proteomes" id="UP000478493">
    <property type="component" value="Unassembled WGS sequence"/>
</dbReference>
<name>A0A5M5M6L0_BACOV</name>
<accession>A0A5M5M6L0</accession>